<dbReference type="GO" id="GO:0007166">
    <property type="term" value="P:cell surface receptor signaling pathway"/>
    <property type="evidence" value="ECO:0007669"/>
    <property type="project" value="InterPro"/>
</dbReference>
<dbReference type="AlphaFoldDB" id="A0AAN7FUA9"/>
<dbReference type="PANTHER" id="PTHR27005:SF522">
    <property type="entry name" value="NON-FUNCTIONAL PSEUDOKINASE ZED1-LIKE"/>
    <property type="match status" value="1"/>
</dbReference>
<reference evidence="4 5" key="1">
    <citation type="journal article" date="2023" name="G3 (Bethesda)">
        <title>A haplotype-resolved chromosome-scale genome for Quercus rubra L. provides insights into the genetics of adaptive traits for red oak species.</title>
        <authorList>
            <person name="Kapoor B."/>
            <person name="Jenkins J."/>
            <person name="Schmutz J."/>
            <person name="Zhebentyayeva T."/>
            <person name="Kuelheim C."/>
            <person name="Coggeshall M."/>
            <person name="Heim C."/>
            <person name="Lasky J.R."/>
            <person name="Leites L."/>
            <person name="Islam-Faridi N."/>
            <person name="Romero-Severson J."/>
            <person name="DeLeo V.L."/>
            <person name="Lucas S.M."/>
            <person name="Lazic D."/>
            <person name="Gailing O."/>
            <person name="Carlson J."/>
            <person name="Staton M."/>
        </authorList>
    </citation>
    <scope>NUCLEOTIDE SEQUENCE [LARGE SCALE GENOMIC DNA]</scope>
    <source>
        <strain evidence="4">Pseudo-F2</strain>
    </source>
</reference>
<evidence type="ECO:0000256" key="1">
    <source>
        <dbReference type="ARBA" id="ARBA00022741"/>
    </source>
</evidence>
<dbReference type="InterPro" id="IPR045274">
    <property type="entry name" value="WAK-like"/>
</dbReference>
<comment type="caution">
    <text evidence="4">The sequence shown here is derived from an EMBL/GenBank/DDBJ whole genome shotgun (WGS) entry which is preliminary data.</text>
</comment>
<evidence type="ECO:0000313" key="5">
    <source>
        <dbReference type="Proteomes" id="UP001324115"/>
    </source>
</evidence>
<name>A0AAN7FUA9_QUERU</name>
<keyword evidence="5" id="KW-1185">Reference proteome</keyword>
<dbReference type="InterPro" id="IPR011009">
    <property type="entry name" value="Kinase-like_dom_sf"/>
</dbReference>
<dbReference type="Proteomes" id="UP001324115">
    <property type="component" value="Unassembled WGS sequence"/>
</dbReference>
<evidence type="ECO:0000313" key="4">
    <source>
        <dbReference type="EMBL" id="KAK4600373.1"/>
    </source>
</evidence>
<dbReference type="SUPFAM" id="SSF56112">
    <property type="entry name" value="Protein kinase-like (PK-like)"/>
    <property type="match status" value="1"/>
</dbReference>
<dbReference type="InterPro" id="IPR000719">
    <property type="entry name" value="Prot_kinase_dom"/>
</dbReference>
<dbReference type="GO" id="GO:0004674">
    <property type="term" value="F:protein serine/threonine kinase activity"/>
    <property type="evidence" value="ECO:0007669"/>
    <property type="project" value="TreeGrafter"/>
</dbReference>
<proteinExistence type="predicted"/>
<dbReference type="Gene3D" id="1.10.510.10">
    <property type="entry name" value="Transferase(Phosphotransferase) domain 1"/>
    <property type="match status" value="1"/>
</dbReference>
<dbReference type="GO" id="GO:0005524">
    <property type="term" value="F:ATP binding"/>
    <property type="evidence" value="ECO:0007669"/>
    <property type="project" value="UniProtKB-KW"/>
</dbReference>
<protein>
    <recommendedName>
        <fullName evidence="3">Protein kinase domain-containing protein</fullName>
    </recommendedName>
</protein>
<evidence type="ECO:0000259" key="3">
    <source>
        <dbReference type="PROSITE" id="PS50011"/>
    </source>
</evidence>
<organism evidence="4 5">
    <name type="scientific">Quercus rubra</name>
    <name type="common">Northern red oak</name>
    <name type="synonym">Quercus borealis</name>
    <dbReference type="NCBI Taxonomy" id="3512"/>
    <lineage>
        <taxon>Eukaryota</taxon>
        <taxon>Viridiplantae</taxon>
        <taxon>Streptophyta</taxon>
        <taxon>Embryophyta</taxon>
        <taxon>Tracheophyta</taxon>
        <taxon>Spermatophyta</taxon>
        <taxon>Magnoliopsida</taxon>
        <taxon>eudicotyledons</taxon>
        <taxon>Gunneridae</taxon>
        <taxon>Pentapetalae</taxon>
        <taxon>rosids</taxon>
        <taxon>fabids</taxon>
        <taxon>Fagales</taxon>
        <taxon>Fagaceae</taxon>
        <taxon>Quercus</taxon>
    </lineage>
</organism>
<dbReference type="Pfam" id="PF07714">
    <property type="entry name" value="PK_Tyr_Ser-Thr"/>
    <property type="match status" value="1"/>
</dbReference>
<gene>
    <name evidence="4" type="ORF">RGQ29_010145</name>
</gene>
<dbReference type="InterPro" id="IPR001245">
    <property type="entry name" value="Ser-Thr/Tyr_kinase_cat_dom"/>
</dbReference>
<feature type="domain" description="Protein kinase" evidence="3">
    <location>
        <begin position="108"/>
        <end position="399"/>
    </location>
</feature>
<evidence type="ECO:0000256" key="2">
    <source>
        <dbReference type="ARBA" id="ARBA00022840"/>
    </source>
</evidence>
<dbReference type="Gene3D" id="3.30.200.20">
    <property type="entry name" value="Phosphorylase Kinase, domain 1"/>
    <property type="match status" value="1"/>
</dbReference>
<dbReference type="EMBL" id="JAXUIC010000002">
    <property type="protein sequence ID" value="KAK4600373.1"/>
    <property type="molecule type" value="Genomic_DNA"/>
</dbReference>
<accession>A0AAN7FUA9</accession>
<sequence length="399" mass="45891">MKEERKKEGRSQFNSLVTLVTTIRGALLSRAAVSLNQCPDNTWLSCKSMEWSQLSVWERKKTIAQTEESFYLENGGLMLEQLITSFDGKYNSFRIFSKQELKKATNDYHVDGILYKSSHYIVYRGTHDGREISVKKFMSSSFQTYKTWCINEVAVVSQMNNHNNVVKFFGCCLEIEIPTLVYEFAENGNLSDHIFDDRRLLSWESRLRIVTEVAHAIAYVHMGRPKTIVHRDIESRNIFLDHNYVAKISEFGFSLPIPLDKKYVDAEVVGAVGFISPESHYTGRYTEKSDIYSFGAVLFEVLTGKRSWNILHNEFEVSEENCRGESSIVGVQSCSWDDIESNIKSYLKANLLDGGNRKQQIECAELAQRCLKMNSDERPTMKEVTQSLREIRRLPDTPT</sequence>
<keyword evidence="1" id="KW-0547">Nucleotide-binding</keyword>
<dbReference type="PROSITE" id="PS50011">
    <property type="entry name" value="PROTEIN_KINASE_DOM"/>
    <property type="match status" value="1"/>
</dbReference>
<dbReference type="GO" id="GO:0005886">
    <property type="term" value="C:plasma membrane"/>
    <property type="evidence" value="ECO:0007669"/>
    <property type="project" value="TreeGrafter"/>
</dbReference>
<keyword evidence="2" id="KW-0067">ATP-binding</keyword>
<dbReference type="PANTHER" id="PTHR27005">
    <property type="entry name" value="WALL-ASSOCIATED RECEPTOR KINASE-LIKE 21"/>
    <property type="match status" value="1"/>
</dbReference>